<dbReference type="SMART" id="SM00857">
    <property type="entry name" value="Resolvase"/>
    <property type="match status" value="1"/>
</dbReference>
<sequence>MKRPSRPVSTPPSLRCAIYTRVSTDHGLEQEFNSLDNQREAAEAYVKSQAHEGWRVLPDRFDDGGFSGGSLERPALQRLLAEVVAGRIDVIVVYKVDRLTRALADFAKLVELFDEHDVSFVSVTQAFNTTSCMGRLTLNVLLSFAQFERELTGERIRDKIAASKRKGIWMGGVVPLGYRVEARALHVVPEHAALIRLLYERYLSLGSVCALASDLAREGVHAPDRREGTGGRVRGGPFSRGHLYQLLSSRVYLGKITHRGASHPGQHAAIIEPELFAAVAERLAANTRERRQIRSASGALLGGLLFDASGRAMSPSHTRKGGLLYRYYVSRALLRGRARDVTDSDGPLRVPAVAIEQAVTAALQTHLNERSLAVGPIEQWIDRVVVQAEQMVITLRADAVAEDEQDSPLSDTLIVPWTAHRPRGSASVVLPGSPEAQAHGRKPMPHDVRRHLLASIARARAWKAALMNGAAADVDTLARSARCSERHVRMLLPLADLAPDLVQAAHDGALPAGYGAARLCRGLPVSWSEQRKLIPLMAWEAAR</sequence>
<dbReference type="PROSITE" id="PS51737">
    <property type="entry name" value="RECOMBINASE_DNA_BIND"/>
    <property type="match status" value="1"/>
</dbReference>
<reference evidence="3" key="4">
    <citation type="submission" date="2023-01" db="EMBL/GenBank/DDBJ databases">
        <title>Draft genome sequence of Methylobacterium brachythecii strain NBRC 107710.</title>
        <authorList>
            <person name="Sun Q."/>
            <person name="Mori K."/>
        </authorList>
    </citation>
    <scope>NUCLEOTIDE SEQUENCE</scope>
    <source>
        <strain evidence="3">NBRC 107710</strain>
    </source>
</reference>
<dbReference type="AlphaFoldDB" id="A0A7W6F6S0"/>
<protein>
    <submittedName>
        <fullName evidence="4">DNA invertase Pin-like site-specific DNA recombinase</fullName>
    </submittedName>
</protein>
<proteinExistence type="predicted"/>
<dbReference type="PANTHER" id="PTHR30461:SF23">
    <property type="entry name" value="DNA RECOMBINASE-RELATED"/>
    <property type="match status" value="1"/>
</dbReference>
<evidence type="ECO:0000313" key="4">
    <source>
        <dbReference type="EMBL" id="MBB3902722.1"/>
    </source>
</evidence>
<dbReference type="InterPro" id="IPR038109">
    <property type="entry name" value="DNA_bind_recomb_sf"/>
</dbReference>
<feature type="domain" description="Resolvase/invertase-type recombinase catalytic" evidence="1">
    <location>
        <begin position="15"/>
        <end position="167"/>
    </location>
</feature>
<dbReference type="Pfam" id="PF07508">
    <property type="entry name" value="Recombinase"/>
    <property type="match status" value="1"/>
</dbReference>
<dbReference type="Pfam" id="PF00239">
    <property type="entry name" value="Resolvase"/>
    <property type="match status" value="1"/>
</dbReference>
<dbReference type="InterPro" id="IPR036162">
    <property type="entry name" value="Resolvase-like_N_sf"/>
</dbReference>
<feature type="domain" description="Recombinase" evidence="2">
    <location>
        <begin position="175"/>
        <end position="289"/>
    </location>
</feature>
<gene>
    <name evidence="3" type="ORF">GCM10007884_05510</name>
    <name evidence="4" type="ORF">GGR33_002217</name>
</gene>
<comment type="caution">
    <text evidence="4">The sequence shown here is derived from an EMBL/GenBank/DDBJ whole genome shotgun (WGS) entry which is preliminary data.</text>
</comment>
<dbReference type="Proteomes" id="UP000517759">
    <property type="component" value="Unassembled WGS sequence"/>
</dbReference>
<accession>A0A7W6F6S0</accession>
<dbReference type="GO" id="GO:0000150">
    <property type="term" value="F:DNA strand exchange activity"/>
    <property type="evidence" value="ECO:0007669"/>
    <property type="project" value="InterPro"/>
</dbReference>
<dbReference type="PROSITE" id="PS51736">
    <property type="entry name" value="RECOMBINASES_3"/>
    <property type="match status" value="1"/>
</dbReference>
<evidence type="ECO:0000259" key="2">
    <source>
        <dbReference type="PROSITE" id="PS51737"/>
    </source>
</evidence>
<dbReference type="InterPro" id="IPR011109">
    <property type="entry name" value="DNA_bind_recombinase_dom"/>
</dbReference>
<dbReference type="SUPFAM" id="SSF109709">
    <property type="entry name" value="KorB DNA-binding domain-like"/>
    <property type="match status" value="1"/>
</dbReference>
<organism evidence="4 5">
    <name type="scientific">Methylobacterium brachythecii</name>
    <dbReference type="NCBI Taxonomy" id="1176177"/>
    <lineage>
        <taxon>Bacteria</taxon>
        <taxon>Pseudomonadati</taxon>
        <taxon>Pseudomonadota</taxon>
        <taxon>Alphaproteobacteria</taxon>
        <taxon>Hyphomicrobiales</taxon>
        <taxon>Methylobacteriaceae</taxon>
        <taxon>Methylobacterium</taxon>
    </lineage>
</organism>
<dbReference type="PANTHER" id="PTHR30461">
    <property type="entry name" value="DNA-INVERTASE FROM LAMBDOID PROPHAGE"/>
    <property type="match status" value="1"/>
</dbReference>
<keyword evidence="6" id="KW-1185">Reference proteome</keyword>
<reference evidence="6" key="2">
    <citation type="journal article" date="2019" name="Int. J. Syst. Evol. Microbiol.">
        <title>The Global Catalogue of Microorganisms (GCM) 10K type strain sequencing project: providing services to taxonomists for standard genome sequencing and annotation.</title>
        <authorList>
            <consortium name="The Broad Institute Genomics Platform"/>
            <consortium name="The Broad Institute Genome Sequencing Center for Infectious Disease"/>
            <person name="Wu L."/>
            <person name="Ma J."/>
        </authorList>
    </citation>
    <scope>NUCLEOTIDE SEQUENCE [LARGE SCALE GENOMIC DNA]</scope>
    <source>
        <strain evidence="6">NBRC 107710</strain>
    </source>
</reference>
<dbReference type="Gene3D" id="3.40.50.1390">
    <property type="entry name" value="Resolvase, N-terminal catalytic domain"/>
    <property type="match status" value="1"/>
</dbReference>
<evidence type="ECO:0000313" key="3">
    <source>
        <dbReference type="EMBL" id="GLS42566.1"/>
    </source>
</evidence>
<name>A0A7W6F6S0_9HYPH</name>
<evidence type="ECO:0000313" key="5">
    <source>
        <dbReference type="Proteomes" id="UP000517759"/>
    </source>
</evidence>
<dbReference type="SUPFAM" id="SSF53041">
    <property type="entry name" value="Resolvase-like"/>
    <property type="match status" value="1"/>
</dbReference>
<dbReference type="EMBL" id="BSPG01000001">
    <property type="protein sequence ID" value="GLS42566.1"/>
    <property type="molecule type" value="Genomic_DNA"/>
</dbReference>
<dbReference type="InterPro" id="IPR006119">
    <property type="entry name" value="Resolv_N"/>
</dbReference>
<dbReference type="Proteomes" id="UP001156881">
    <property type="component" value="Unassembled WGS sequence"/>
</dbReference>
<reference evidence="3" key="1">
    <citation type="journal article" date="2014" name="Int. J. Syst. Evol. Microbiol.">
        <title>Complete genome of a new Firmicutes species belonging to the dominant human colonic microbiota ('Ruminococcus bicirculans') reveals two chromosomes and a selective capacity to utilize plant glucans.</title>
        <authorList>
            <consortium name="NISC Comparative Sequencing Program"/>
            <person name="Wegmann U."/>
            <person name="Louis P."/>
            <person name="Goesmann A."/>
            <person name="Henrissat B."/>
            <person name="Duncan S.H."/>
            <person name="Flint H.J."/>
        </authorList>
    </citation>
    <scope>NUCLEOTIDE SEQUENCE</scope>
    <source>
        <strain evidence="3">NBRC 107710</strain>
    </source>
</reference>
<evidence type="ECO:0000259" key="1">
    <source>
        <dbReference type="PROSITE" id="PS51736"/>
    </source>
</evidence>
<dbReference type="Gene3D" id="3.90.1750.20">
    <property type="entry name" value="Putative Large Serine Recombinase, Chain B, Domain 2"/>
    <property type="match status" value="1"/>
</dbReference>
<evidence type="ECO:0000313" key="6">
    <source>
        <dbReference type="Proteomes" id="UP001156881"/>
    </source>
</evidence>
<dbReference type="CDD" id="cd03768">
    <property type="entry name" value="SR_ResInv"/>
    <property type="match status" value="1"/>
</dbReference>
<reference evidence="4 5" key="3">
    <citation type="submission" date="2020-08" db="EMBL/GenBank/DDBJ databases">
        <title>Genomic Encyclopedia of Type Strains, Phase IV (KMG-IV): sequencing the most valuable type-strain genomes for metagenomic binning, comparative biology and taxonomic classification.</title>
        <authorList>
            <person name="Goeker M."/>
        </authorList>
    </citation>
    <scope>NUCLEOTIDE SEQUENCE [LARGE SCALE GENOMIC DNA]</scope>
    <source>
        <strain evidence="4 5">DSM 24105</strain>
    </source>
</reference>
<dbReference type="GO" id="GO:0003677">
    <property type="term" value="F:DNA binding"/>
    <property type="evidence" value="ECO:0007669"/>
    <property type="project" value="InterPro"/>
</dbReference>
<dbReference type="EMBL" id="JACIDN010000003">
    <property type="protein sequence ID" value="MBB3902722.1"/>
    <property type="molecule type" value="Genomic_DNA"/>
</dbReference>
<dbReference type="RefSeq" id="WP_183504875.1">
    <property type="nucleotide sequence ID" value="NZ_BSPG01000001.1"/>
</dbReference>
<dbReference type="InterPro" id="IPR050639">
    <property type="entry name" value="SSR_resolvase"/>
</dbReference>